<gene>
    <name evidence="5" type="ORF">NG900_06550</name>
</gene>
<reference evidence="5" key="2">
    <citation type="journal article" date="2023" name="Front. Microbiol.">
        <title>Ralstonia chuxiongensis sp. nov., Ralstonia mojiangensis sp. nov., and Ralstonia soli sp. nov., isolated from tobacco fields, are three novel species in the family Burkholderiaceae.</title>
        <authorList>
            <person name="Lu C.H."/>
            <person name="Zhang Y.Y."/>
            <person name="Jiang N."/>
            <person name="Chen W."/>
            <person name="Shao X."/>
            <person name="Zhao Z.M."/>
            <person name="Lu W.L."/>
            <person name="Hu X."/>
            <person name="Xi Y.X."/>
            <person name="Zou S.Y."/>
            <person name="Wei Q.J."/>
            <person name="Lin Z.L."/>
            <person name="Gong L."/>
            <person name="Gai X.T."/>
            <person name="Zhang L.Q."/>
            <person name="Li J.Y."/>
            <person name="Jin Y."/>
            <person name="Xia Z.Y."/>
        </authorList>
    </citation>
    <scope>NUCLEOTIDE SEQUENCE</scope>
    <source>
        <strain evidence="5">21MJYT02-11</strain>
    </source>
</reference>
<dbReference type="EMBL" id="JAMXHT010000002">
    <property type="protein sequence ID" value="MCO5397862.1"/>
    <property type="molecule type" value="Genomic_DNA"/>
</dbReference>
<dbReference type="InterPro" id="IPR026888">
    <property type="entry name" value="AcetylCoA_hyd_C"/>
</dbReference>
<dbReference type="InterPro" id="IPR038460">
    <property type="entry name" value="AcetylCoA_hyd_C_sf"/>
</dbReference>
<keyword evidence="5" id="KW-0378">Hydrolase</keyword>
<comment type="caution">
    <text evidence="5">The sequence shown here is derived from an EMBL/GenBank/DDBJ whole genome shotgun (WGS) entry which is preliminary data.</text>
</comment>
<evidence type="ECO:0000313" key="6">
    <source>
        <dbReference type="Proteomes" id="UP001162811"/>
    </source>
</evidence>
<dbReference type="GO" id="GO:0016787">
    <property type="term" value="F:hydrolase activity"/>
    <property type="evidence" value="ECO:0007669"/>
    <property type="project" value="UniProtKB-KW"/>
</dbReference>
<dbReference type="Proteomes" id="UP001162811">
    <property type="component" value="Unassembled WGS sequence"/>
</dbReference>
<dbReference type="InterPro" id="IPR037171">
    <property type="entry name" value="NagB/RpiA_transferase-like"/>
</dbReference>
<keyword evidence="6" id="KW-1185">Reference proteome</keyword>
<dbReference type="PANTHER" id="PTHR21432">
    <property type="entry name" value="ACETYL-COA HYDROLASE-RELATED"/>
    <property type="match status" value="1"/>
</dbReference>
<proteinExistence type="inferred from homology"/>
<sequence length="428" mass="45446">MTREIDIRSLDFSEWVRPGDTVTWGQYAGEPVTLTRALMEQRHAIGGRFSAFIGATWSDTLHPDFADTVDFCSYCGTAGNRHLAEAGVLDILPVHYSAFEAALTQGPSRVEVLLLQVAGPDNEGRYSLSTSHEYLVPLIDTARVVIVEANDQAPWVYGKRMLHASEIDIVVRTSRPLSDPPPMQPGAVEQSIARHVAARIDDGSTIQCGIGTVPEAVLAGLCSHRDLGIHSGALCDAVAQLMRAGAVTNARKSIDRGVTVGGVLTGGPTLWEFAHKNPAIQLHATGYTHNAAVLASIDQLVAINSAIEVDLTGQINAECAGSRYLGAIGGALDFMRGASQSRGGQAIVVLPSRAGARSRIVAQLNGPVSTPRSDAAVIVTEHGVADLRGLTLSQRLDAMLAIAHPDDRDNLERAVATTVGAARRERPL</sequence>
<evidence type="ECO:0000259" key="3">
    <source>
        <dbReference type="Pfam" id="PF02550"/>
    </source>
</evidence>
<dbReference type="Gene3D" id="3.40.1080.10">
    <property type="entry name" value="Glutaconate Coenzyme A-transferase"/>
    <property type="match status" value="1"/>
</dbReference>
<dbReference type="InterPro" id="IPR003702">
    <property type="entry name" value="ActCoA_hydro_N"/>
</dbReference>
<dbReference type="RefSeq" id="WP_252678169.1">
    <property type="nucleotide sequence ID" value="NZ_JAMXHT010000002.1"/>
</dbReference>
<evidence type="ECO:0000259" key="4">
    <source>
        <dbReference type="Pfam" id="PF13336"/>
    </source>
</evidence>
<dbReference type="Gene3D" id="3.40.1080.20">
    <property type="entry name" value="Acetyl-CoA hydrolase/transferase C-terminal domain"/>
    <property type="match status" value="1"/>
</dbReference>
<dbReference type="Pfam" id="PF13336">
    <property type="entry name" value="AcetylCoA_hyd_C"/>
    <property type="match status" value="1"/>
</dbReference>
<dbReference type="Gene3D" id="3.30.750.70">
    <property type="entry name" value="4-hydroxybutyrate coenzyme like domains"/>
    <property type="match status" value="1"/>
</dbReference>
<organism evidence="5 6">
    <name type="scientific">Ralstonia soli</name>
    <dbReference type="NCBI Taxonomy" id="2953896"/>
    <lineage>
        <taxon>Bacteria</taxon>
        <taxon>Pseudomonadati</taxon>
        <taxon>Pseudomonadota</taxon>
        <taxon>Betaproteobacteria</taxon>
        <taxon>Burkholderiales</taxon>
        <taxon>Burkholderiaceae</taxon>
        <taxon>Ralstonia</taxon>
    </lineage>
</organism>
<name>A0ABT1AID1_9RALS</name>
<feature type="domain" description="Acetyl-CoA hydrolase/transferase C-terminal" evidence="4">
    <location>
        <begin position="267"/>
        <end position="414"/>
    </location>
</feature>
<dbReference type="SUPFAM" id="SSF100950">
    <property type="entry name" value="NagB/RpiA/CoA transferase-like"/>
    <property type="match status" value="2"/>
</dbReference>
<dbReference type="InterPro" id="IPR046433">
    <property type="entry name" value="ActCoA_hydro"/>
</dbReference>
<dbReference type="PANTHER" id="PTHR21432:SF20">
    <property type="entry name" value="ACETYL-COA HYDROLASE"/>
    <property type="match status" value="1"/>
</dbReference>
<evidence type="ECO:0000313" key="5">
    <source>
        <dbReference type="EMBL" id="MCO5397862.1"/>
    </source>
</evidence>
<accession>A0ABT1AID1</accession>
<dbReference type="Pfam" id="PF02550">
    <property type="entry name" value="AcetylCoA_hydro"/>
    <property type="match status" value="1"/>
</dbReference>
<evidence type="ECO:0000256" key="2">
    <source>
        <dbReference type="ARBA" id="ARBA00022679"/>
    </source>
</evidence>
<protein>
    <submittedName>
        <fullName evidence="5">Acetyl-CoA hydrolase</fullName>
    </submittedName>
</protein>
<evidence type="ECO:0000256" key="1">
    <source>
        <dbReference type="ARBA" id="ARBA00009632"/>
    </source>
</evidence>
<feature type="domain" description="Acetyl-CoA hydrolase/transferase N-terminal" evidence="3">
    <location>
        <begin position="14"/>
        <end position="171"/>
    </location>
</feature>
<reference evidence="5" key="1">
    <citation type="submission" date="2022-06" db="EMBL/GenBank/DDBJ databases">
        <authorList>
            <person name="Lu C.-H."/>
        </authorList>
    </citation>
    <scope>NUCLEOTIDE SEQUENCE</scope>
    <source>
        <strain evidence="5">21MJYT02-11</strain>
    </source>
</reference>
<comment type="similarity">
    <text evidence="1">Belongs to the acetyl-CoA hydrolase/transferase family.</text>
</comment>
<keyword evidence="2" id="KW-0808">Transferase</keyword>